<protein>
    <submittedName>
        <fullName evidence="1">Putative salivary lipocalin lipocalin</fullName>
    </submittedName>
</protein>
<proteinExistence type="evidence at transcript level"/>
<dbReference type="AlphaFoldDB" id="A0A1E1WX81"/>
<dbReference type="Gene3D" id="2.40.128.20">
    <property type="match status" value="1"/>
</dbReference>
<dbReference type="SUPFAM" id="SSF50814">
    <property type="entry name" value="Lipocalins"/>
    <property type="match status" value="1"/>
</dbReference>
<dbReference type="EMBL" id="GFAC01007812">
    <property type="protein sequence ID" value="JAT91376.1"/>
    <property type="molecule type" value="mRNA"/>
</dbReference>
<evidence type="ECO:0000313" key="1">
    <source>
        <dbReference type="EMBL" id="JAT91376.1"/>
    </source>
</evidence>
<feature type="non-terminal residue" evidence="1">
    <location>
        <position position="1"/>
    </location>
</feature>
<sequence>VSATKDEETCDAGWNIVSEFRHSPDAWKLVHHTKNLFCLVYHSASVSFRTEKPCLCARVSSVEERSLEAKYLYQYSPDEKKLFAGLTTVKPNRTDHAFKHMNEFIVKYVVGEDLVKEPFRVLYTDYMSCVVLNSTTLGAQVWVERSHLVKRRDVPYVCAVVYDLLAKDVRHMVFDWKHCPGRQSFTKTSPGPATKR</sequence>
<dbReference type="InterPro" id="IPR012674">
    <property type="entry name" value="Calycin"/>
</dbReference>
<dbReference type="GO" id="GO:0043176">
    <property type="term" value="F:amine binding"/>
    <property type="evidence" value="ECO:0007669"/>
    <property type="project" value="InterPro"/>
</dbReference>
<organism evidence="1">
    <name type="scientific">Amblyomma aureolatum</name>
    <dbReference type="NCBI Taxonomy" id="187763"/>
    <lineage>
        <taxon>Eukaryota</taxon>
        <taxon>Metazoa</taxon>
        <taxon>Ecdysozoa</taxon>
        <taxon>Arthropoda</taxon>
        <taxon>Chelicerata</taxon>
        <taxon>Arachnida</taxon>
        <taxon>Acari</taxon>
        <taxon>Parasitiformes</taxon>
        <taxon>Ixodida</taxon>
        <taxon>Ixodoidea</taxon>
        <taxon>Ixodidae</taxon>
        <taxon>Amblyomminae</taxon>
        <taxon>Amblyomma</taxon>
    </lineage>
</organism>
<name>A0A1E1WX81_9ACAR</name>
<dbReference type="Pfam" id="PF02098">
    <property type="entry name" value="His_binding"/>
    <property type="match status" value="1"/>
</dbReference>
<reference evidence="1" key="1">
    <citation type="journal article" date="2017" name="Front. Cell. Infect. Microbiol.">
        <title>The Distinct Transcriptional Response of the Midgut of Amblyomma sculptum and Amblyomma aureolatum Ticks to Rickettsia rickettsii Correlates to Their Differences in Susceptibility to Infection.</title>
        <authorList>
            <person name="Martins L.A."/>
            <person name="Galletti M.F.B.M."/>
            <person name="Ribeiro J.M."/>
            <person name="Fujita A."/>
            <person name="Costa F.B."/>
            <person name="Labruna M.B."/>
            <person name="Daffre S."/>
            <person name="Fogaca A.C."/>
        </authorList>
    </citation>
    <scope>NUCLEOTIDE SEQUENCE</scope>
</reference>
<accession>A0A1E1WX81</accession>
<dbReference type="InterPro" id="IPR002970">
    <property type="entry name" value="Tick_his-bd"/>
</dbReference>
<dbReference type="GO" id="GO:0030682">
    <property type="term" value="P:symbiont-mediated perturbation of host defenses"/>
    <property type="evidence" value="ECO:0007669"/>
    <property type="project" value="InterPro"/>
</dbReference>